<dbReference type="EMBL" id="LKHP01000004">
    <property type="protein sequence ID" value="KRQ87265.1"/>
    <property type="molecule type" value="Genomic_DNA"/>
</dbReference>
<feature type="domain" description="Pseudouridine synthase I TruA alpha/beta" evidence="8">
    <location>
        <begin position="143"/>
        <end position="244"/>
    </location>
</feature>
<keyword evidence="3 4" id="KW-0413">Isomerase</keyword>
<dbReference type="EC" id="5.4.99.12" evidence="4"/>
<dbReference type="HAMAP" id="MF_00171">
    <property type="entry name" value="TruA"/>
    <property type="match status" value="1"/>
</dbReference>
<dbReference type="InterPro" id="IPR020097">
    <property type="entry name" value="PsdUridine_synth_TruA_a/b_dom"/>
</dbReference>
<dbReference type="PANTHER" id="PTHR11142">
    <property type="entry name" value="PSEUDOURIDYLATE SYNTHASE"/>
    <property type="match status" value="1"/>
</dbReference>
<feature type="domain" description="Pseudouridine synthase I TruA alpha/beta" evidence="8">
    <location>
        <begin position="7"/>
        <end position="104"/>
    </location>
</feature>
<dbReference type="GO" id="GO:0160147">
    <property type="term" value="F:tRNA pseudouridine(38-40) synthase activity"/>
    <property type="evidence" value="ECO:0007669"/>
    <property type="project" value="UniProtKB-EC"/>
</dbReference>
<feature type="active site" description="Nucleophile" evidence="4 5">
    <location>
        <position position="52"/>
    </location>
</feature>
<dbReference type="NCBIfam" id="TIGR00071">
    <property type="entry name" value="hisT_truA"/>
    <property type="match status" value="1"/>
</dbReference>
<dbReference type="InterPro" id="IPR001406">
    <property type="entry name" value="PsdUridine_synth_TruA"/>
</dbReference>
<keyword evidence="2 4" id="KW-0819">tRNA processing</keyword>
<dbReference type="FunFam" id="3.30.70.580:FF:000001">
    <property type="entry name" value="tRNA pseudouridine synthase A"/>
    <property type="match status" value="1"/>
</dbReference>
<dbReference type="CDD" id="cd02570">
    <property type="entry name" value="PseudoU_synth_EcTruA"/>
    <property type="match status" value="1"/>
</dbReference>
<comment type="subunit">
    <text evidence="4">Homodimer.</text>
</comment>
<evidence type="ECO:0000256" key="4">
    <source>
        <dbReference type="HAMAP-Rule" id="MF_00171"/>
    </source>
</evidence>
<comment type="caution">
    <text evidence="9">The sequence shown here is derived from an EMBL/GenBank/DDBJ whole genome shotgun (WGS) entry which is preliminary data.</text>
</comment>
<dbReference type="RefSeq" id="WP_057977858.1">
    <property type="nucleotide sequence ID" value="NZ_LKHP01000004.1"/>
</dbReference>
<evidence type="ECO:0000256" key="3">
    <source>
        <dbReference type="ARBA" id="ARBA00023235"/>
    </source>
</evidence>
<comment type="function">
    <text evidence="4">Formation of pseudouridine at positions 38, 39 and 40 in the anticodon stem and loop of transfer RNAs.</text>
</comment>
<protein>
    <recommendedName>
        <fullName evidence="4">tRNA pseudouridine synthase A</fullName>
        <ecNumber evidence="4">5.4.99.12</ecNumber>
    </recommendedName>
    <alternativeName>
        <fullName evidence="4">tRNA pseudouridine(38-40) synthase</fullName>
    </alternativeName>
    <alternativeName>
        <fullName evidence="4">tRNA pseudouridylate synthase I</fullName>
    </alternativeName>
    <alternativeName>
        <fullName evidence="4">tRNA-uridine isomerase I</fullName>
    </alternativeName>
</protein>
<feature type="binding site" evidence="4 6">
    <location>
        <position position="110"/>
    </location>
    <ligand>
        <name>substrate</name>
    </ligand>
</feature>
<accession>A0A0R3JUS3</accession>
<reference evidence="9 10" key="1">
    <citation type="submission" date="2015-09" db="EMBL/GenBank/DDBJ databases">
        <title>Draft genome sequence of a Caloramator mitchellensis, a moderate thermophile from the Great Artesian Basin of Australia.</title>
        <authorList>
            <person name="Patel B.K."/>
        </authorList>
    </citation>
    <scope>NUCLEOTIDE SEQUENCE [LARGE SCALE GENOMIC DNA]</scope>
    <source>
        <strain evidence="9 10">VF08</strain>
    </source>
</reference>
<evidence type="ECO:0000256" key="7">
    <source>
        <dbReference type="RuleBase" id="RU003792"/>
    </source>
</evidence>
<dbReference type="GO" id="GO:0031119">
    <property type="term" value="P:tRNA pseudouridine synthesis"/>
    <property type="evidence" value="ECO:0007669"/>
    <property type="project" value="UniProtKB-UniRule"/>
</dbReference>
<dbReference type="GO" id="GO:0003723">
    <property type="term" value="F:RNA binding"/>
    <property type="evidence" value="ECO:0007669"/>
    <property type="project" value="InterPro"/>
</dbReference>
<dbReference type="PANTHER" id="PTHR11142:SF0">
    <property type="entry name" value="TRNA PSEUDOURIDINE SYNTHASE-LIKE 1"/>
    <property type="match status" value="1"/>
</dbReference>
<evidence type="ECO:0000256" key="2">
    <source>
        <dbReference type="ARBA" id="ARBA00022694"/>
    </source>
</evidence>
<evidence type="ECO:0000259" key="8">
    <source>
        <dbReference type="Pfam" id="PF01416"/>
    </source>
</evidence>
<dbReference type="Gene3D" id="3.30.70.660">
    <property type="entry name" value="Pseudouridine synthase I, catalytic domain, C-terminal subdomain"/>
    <property type="match status" value="1"/>
</dbReference>
<evidence type="ECO:0000313" key="10">
    <source>
        <dbReference type="Proteomes" id="UP000052015"/>
    </source>
</evidence>
<dbReference type="SUPFAM" id="SSF55120">
    <property type="entry name" value="Pseudouridine synthase"/>
    <property type="match status" value="1"/>
</dbReference>
<evidence type="ECO:0000256" key="1">
    <source>
        <dbReference type="ARBA" id="ARBA00009375"/>
    </source>
</evidence>
<gene>
    <name evidence="4 9" type="primary">truA</name>
    <name evidence="9" type="ORF">ABG79_01068</name>
</gene>
<evidence type="ECO:0000256" key="6">
    <source>
        <dbReference type="PIRSR" id="PIRSR001430-2"/>
    </source>
</evidence>
<dbReference type="Gene3D" id="3.30.70.580">
    <property type="entry name" value="Pseudouridine synthase I, catalytic domain, N-terminal subdomain"/>
    <property type="match status" value="1"/>
</dbReference>
<comment type="catalytic activity">
    <reaction evidence="4 7">
        <text>uridine(38/39/40) in tRNA = pseudouridine(38/39/40) in tRNA</text>
        <dbReference type="Rhea" id="RHEA:22376"/>
        <dbReference type="Rhea" id="RHEA-COMP:10085"/>
        <dbReference type="Rhea" id="RHEA-COMP:10087"/>
        <dbReference type="ChEBI" id="CHEBI:65314"/>
        <dbReference type="ChEBI" id="CHEBI:65315"/>
        <dbReference type="EC" id="5.4.99.12"/>
    </reaction>
</comment>
<dbReference type="InterPro" id="IPR020095">
    <property type="entry name" value="PsdUridine_synth_TruA_C"/>
</dbReference>
<dbReference type="Pfam" id="PF01416">
    <property type="entry name" value="PseudoU_synth_1"/>
    <property type="match status" value="2"/>
</dbReference>
<dbReference type="InterPro" id="IPR020094">
    <property type="entry name" value="TruA/RsuA/RluB/E/F_N"/>
</dbReference>
<comment type="caution">
    <text evidence="4">Lacks conserved residue(s) required for the propagation of feature annotation.</text>
</comment>
<dbReference type="Proteomes" id="UP000052015">
    <property type="component" value="Unassembled WGS sequence"/>
</dbReference>
<dbReference type="PIRSF" id="PIRSF001430">
    <property type="entry name" value="tRNA_psdUrid_synth"/>
    <property type="match status" value="1"/>
</dbReference>
<dbReference type="OrthoDB" id="9811823at2"/>
<keyword evidence="10" id="KW-1185">Reference proteome</keyword>
<dbReference type="InterPro" id="IPR020103">
    <property type="entry name" value="PsdUridine_synth_cat_dom_sf"/>
</dbReference>
<evidence type="ECO:0000256" key="5">
    <source>
        <dbReference type="PIRSR" id="PIRSR001430-1"/>
    </source>
</evidence>
<comment type="similarity">
    <text evidence="1 4 7">Belongs to the tRNA pseudouridine synthase TruA family.</text>
</comment>
<name>A0A0R3JUS3_CALMK</name>
<dbReference type="STRING" id="908809.ABG79_01068"/>
<proteinExistence type="inferred from homology"/>
<dbReference type="PATRIC" id="fig|908809.3.peg.1076"/>
<organism evidence="9 10">
    <name type="scientific">Caloramator mitchellensis</name>
    <dbReference type="NCBI Taxonomy" id="908809"/>
    <lineage>
        <taxon>Bacteria</taxon>
        <taxon>Bacillati</taxon>
        <taxon>Bacillota</taxon>
        <taxon>Clostridia</taxon>
        <taxon>Eubacteriales</taxon>
        <taxon>Clostridiaceae</taxon>
        <taxon>Caloramator</taxon>
    </lineage>
</organism>
<evidence type="ECO:0000313" key="9">
    <source>
        <dbReference type="EMBL" id="KRQ87265.1"/>
    </source>
</evidence>
<sequence length="244" mass="27905">MRNIKLIIEYDGTNYCGWQKQKNGISIEEMIEKSIEKILKEKVELIGSSRTDAKVHAKGQVANFFTNTRVPAEKICNALNSVLPEDIKIIHSEEVSKEFHSRYDSKGKKYSYLIVNREVPLALYRNYAAHVKYDLNLGNMQEACKYFLGEHDFSAFRSTGSSVKTSVRNIMLLELIKRDEFITVNIEANGFLYNMVRIIVGTLIDVGRGKIKPNEIKDIIQSKDRKRAGATAPPQGLYLEKVYY</sequence>
<dbReference type="AlphaFoldDB" id="A0A0R3JUS3"/>